<reference evidence="2 3" key="1">
    <citation type="submission" date="2014-06" db="EMBL/GenBank/DDBJ databases">
        <authorList>
            <person name="Swart Estienne"/>
        </authorList>
    </citation>
    <scope>NUCLEOTIDE SEQUENCE [LARGE SCALE GENOMIC DNA]</scope>
    <source>
        <strain evidence="2 3">130c</strain>
    </source>
</reference>
<proteinExistence type="predicted"/>
<protein>
    <submittedName>
        <fullName evidence="2">Uncharacterized protein</fullName>
    </submittedName>
</protein>
<feature type="compositionally biased region" description="Basic and acidic residues" evidence="1">
    <location>
        <begin position="154"/>
        <end position="165"/>
    </location>
</feature>
<dbReference type="InParanoid" id="A0A078ADH2"/>
<dbReference type="EMBL" id="CCKQ01008835">
    <property type="protein sequence ID" value="CDW80294.1"/>
    <property type="molecule type" value="Genomic_DNA"/>
</dbReference>
<accession>A0A078ADH2</accession>
<feature type="region of interest" description="Disordered" evidence="1">
    <location>
        <begin position="154"/>
        <end position="186"/>
    </location>
</feature>
<sequence length="221" mass="25822">MMRMTENSKNSNKQTVNSRIQTTNASKVMSPNMIINDSKTARNSNIGRFQRDRVSNDQFKHLITEPSRYQDSNSHEIDGFSKSNGFNQMSKTSTPFWGTTYKTFYKNEPNQSKQGFLVTSYDVSQASQFKYTRFKQKPSDVPLDYSKTYILRKGLDQERVRDPSKSQRNNPNNISRSQQRPLSGANARIYSPMTKFKKNLEDNRISNQWRMRAYRAYLKGF</sequence>
<evidence type="ECO:0000313" key="3">
    <source>
        <dbReference type="Proteomes" id="UP000039865"/>
    </source>
</evidence>
<name>A0A078ADH2_STYLE</name>
<feature type="compositionally biased region" description="Polar residues" evidence="1">
    <location>
        <begin position="166"/>
        <end position="181"/>
    </location>
</feature>
<keyword evidence="3" id="KW-1185">Reference proteome</keyword>
<evidence type="ECO:0000313" key="2">
    <source>
        <dbReference type="EMBL" id="CDW80294.1"/>
    </source>
</evidence>
<evidence type="ECO:0000256" key="1">
    <source>
        <dbReference type="SAM" id="MobiDB-lite"/>
    </source>
</evidence>
<dbReference type="Proteomes" id="UP000039865">
    <property type="component" value="Unassembled WGS sequence"/>
</dbReference>
<organism evidence="2 3">
    <name type="scientific">Stylonychia lemnae</name>
    <name type="common">Ciliate</name>
    <dbReference type="NCBI Taxonomy" id="5949"/>
    <lineage>
        <taxon>Eukaryota</taxon>
        <taxon>Sar</taxon>
        <taxon>Alveolata</taxon>
        <taxon>Ciliophora</taxon>
        <taxon>Intramacronucleata</taxon>
        <taxon>Spirotrichea</taxon>
        <taxon>Stichotrichia</taxon>
        <taxon>Sporadotrichida</taxon>
        <taxon>Oxytrichidae</taxon>
        <taxon>Stylonychinae</taxon>
        <taxon>Stylonychia</taxon>
    </lineage>
</organism>
<dbReference type="AlphaFoldDB" id="A0A078ADH2"/>
<gene>
    <name evidence="2" type="primary">Contig19418.g20590</name>
    <name evidence="2" type="ORF">STYLEM_9291</name>
</gene>